<accession>A0A327YI25</accession>
<sequence>MLIQSLRNNLSENINLLHQLTNEEITLSFPELGNATIGEHMRHSIELLGSLLDNYENGLINYDKRKRDIMLQTDKTEAIKILEKYCFELDKPNKQLSLVHNCFSDTEMLETNYFRELIYNLEHCIHHQALIKVALHSLPHIRISDSFGIAPSTLEYRKQCAQ</sequence>
<evidence type="ECO:0008006" key="3">
    <source>
        <dbReference type="Google" id="ProtNLM"/>
    </source>
</evidence>
<dbReference type="RefSeq" id="WP_111567613.1">
    <property type="nucleotide sequence ID" value="NZ_QLMI01000007.1"/>
</dbReference>
<reference evidence="1 2" key="1">
    <citation type="submission" date="2018-06" db="EMBL/GenBank/DDBJ databases">
        <title>Genomic Encyclopedia of Type Strains, Phase III (KMG-III): the genomes of soil and plant-associated and newly described type strains.</title>
        <authorList>
            <person name="Whitman W."/>
        </authorList>
    </citation>
    <scope>NUCLEOTIDE SEQUENCE [LARGE SCALE GENOMIC DNA]</scope>
    <source>
        <strain evidence="1 2">CGMCC 1.12398</strain>
    </source>
</reference>
<proteinExistence type="predicted"/>
<dbReference type="Proteomes" id="UP000249620">
    <property type="component" value="Unassembled WGS sequence"/>
</dbReference>
<dbReference type="PANTHER" id="PTHR39473:SF1">
    <property type="entry name" value="DINB-LIKE DOMAIN-CONTAINING PROTEIN"/>
    <property type="match status" value="1"/>
</dbReference>
<dbReference type="SUPFAM" id="SSF109854">
    <property type="entry name" value="DinB/YfiT-like putative metalloenzymes"/>
    <property type="match status" value="1"/>
</dbReference>
<evidence type="ECO:0000313" key="2">
    <source>
        <dbReference type="Proteomes" id="UP000249620"/>
    </source>
</evidence>
<keyword evidence="2" id="KW-1185">Reference proteome</keyword>
<dbReference type="OrthoDB" id="1162179at2"/>
<dbReference type="InterPro" id="IPR034660">
    <property type="entry name" value="DinB/YfiT-like"/>
</dbReference>
<dbReference type="AlphaFoldDB" id="A0A327YI25"/>
<organism evidence="1 2">
    <name type="scientific">Flavobacterium aquaticum</name>
    <dbReference type="NCBI Taxonomy" id="1236486"/>
    <lineage>
        <taxon>Bacteria</taxon>
        <taxon>Pseudomonadati</taxon>
        <taxon>Bacteroidota</taxon>
        <taxon>Flavobacteriia</taxon>
        <taxon>Flavobacteriales</taxon>
        <taxon>Flavobacteriaceae</taxon>
        <taxon>Flavobacterium</taxon>
    </lineage>
</organism>
<name>A0A327YI25_9FLAO</name>
<dbReference type="PANTHER" id="PTHR39473">
    <property type="match status" value="1"/>
</dbReference>
<gene>
    <name evidence="1" type="ORF">B0I03_1073</name>
</gene>
<evidence type="ECO:0000313" key="1">
    <source>
        <dbReference type="EMBL" id="RAK20584.1"/>
    </source>
</evidence>
<comment type="caution">
    <text evidence="1">The sequence shown here is derived from an EMBL/GenBank/DDBJ whole genome shotgun (WGS) entry which is preliminary data.</text>
</comment>
<dbReference type="EMBL" id="QLMI01000007">
    <property type="protein sequence ID" value="RAK20584.1"/>
    <property type="molecule type" value="Genomic_DNA"/>
</dbReference>
<protein>
    <recommendedName>
        <fullName evidence="3">DinB family protein</fullName>
    </recommendedName>
</protein>